<gene>
    <name evidence="1" type="ORF">VTL71DRAFT_3309</name>
</gene>
<organism evidence="1 2">
    <name type="scientific">Oculimacula yallundae</name>
    <dbReference type="NCBI Taxonomy" id="86028"/>
    <lineage>
        <taxon>Eukaryota</taxon>
        <taxon>Fungi</taxon>
        <taxon>Dikarya</taxon>
        <taxon>Ascomycota</taxon>
        <taxon>Pezizomycotina</taxon>
        <taxon>Leotiomycetes</taxon>
        <taxon>Helotiales</taxon>
        <taxon>Ploettnerulaceae</taxon>
        <taxon>Oculimacula</taxon>
    </lineage>
</organism>
<dbReference type="PANTHER" id="PTHR48174">
    <property type="entry name" value="DUF946 FAMILY PROTEIN"/>
    <property type="match status" value="1"/>
</dbReference>
<accession>A0ABR4C6W0</accession>
<evidence type="ECO:0000313" key="2">
    <source>
        <dbReference type="Proteomes" id="UP001595075"/>
    </source>
</evidence>
<protein>
    <recommendedName>
        <fullName evidence="3">Vacuolar protein sorting-associated protein 62</fullName>
    </recommendedName>
</protein>
<dbReference type="EMBL" id="JAZHXI010000012">
    <property type="protein sequence ID" value="KAL2065639.1"/>
    <property type="molecule type" value="Genomic_DNA"/>
</dbReference>
<dbReference type="InterPro" id="IPR009291">
    <property type="entry name" value="Vps62"/>
</dbReference>
<dbReference type="Pfam" id="PF06101">
    <property type="entry name" value="Vps62"/>
    <property type="match status" value="1"/>
</dbReference>
<keyword evidence="2" id="KW-1185">Reference proteome</keyword>
<name>A0ABR4C6W0_9HELO</name>
<evidence type="ECO:0008006" key="3">
    <source>
        <dbReference type="Google" id="ProtNLM"/>
    </source>
</evidence>
<comment type="caution">
    <text evidence="1">The sequence shown here is derived from an EMBL/GenBank/DDBJ whole genome shotgun (WGS) entry which is preliminary data.</text>
</comment>
<evidence type="ECO:0000313" key="1">
    <source>
        <dbReference type="EMBL" id="KAL2065639.1"/>
    </source>
</evidence>
<proteinExistence type="predicted"/>
<dbReference type="PANTHER" id="PTHR48174:SF5">
    <property type="entry name" value="VACUOLAR PROTEIN SORTING-ASSOCIATED PROTEIN 62"/>
    <property type="match status" value="1"/>
</dbReference>
<reference evidence="1 2" key="1">
    <citation type="journal article" date="2024" name="Commun. Biol.">
        <title>Comparative genomic analysis of thermophilic fungi reveals convergent evolutionary adaptations and gene losses.</title>
        <authorList>
            <person name="Steindorff A.S."/>
            <person name="Aguilar-Pontes M.V."/>
            <person name="Robinson A.J."/>
            <person name="Andreopoulos B."/>
            <person name="LaButti K."/>
            <person name="Kuo A."/>
            <person name="Mondo S."/>
            <person name="Riley R."/>
            <person name="Otillar R."/>
            <person name="Haridas S."/>
            <person name="Lipzen A."/>
            <person name="Grimwood J."/>
            <person name="Schmutz J."/>
            <person name="Clum A."/>
            <person name="Reid I.D."/>
            <person name="Moisan M.C."/>
            <person name="Butler G."/>
            <person name="Nguyen T.T.M."/>
            <person name="Dewar K."/>
            <person name="Conant G."/>
            <person name="Drula E."/>
            <person name="Henrissat B."/>
            <person name="Hansel C."/>
            <person name="Singer S."/>
            <person name="Hutchinson M.I."/>
            <person name="de Vries R.P."/>
            <person name="Natvig D.O."/>
            <person name="Powell A.J."/>
            <person name="Tsang A."/>
            <person name="Grigoriev I.V."/>
        </authorList>
    </citation>
    <scope>NUCLEOTIDE SEQUENCE [LARGE SCALE GENOMIC DNA]</scope>
    <source>
        <strain evidence="1 2">CBS 494.80</strain>
    </source>
</reference>
<dbReference type="Proteomes" id="UP001595075">
    <property type="component" value="Unassembled WGS sequence"/>
</dbReference>
<sequence>MEKAEMTSMEGWKMAELEKGELLLVQEEVRQVEVRQRRRGKQWLYIKRITLVALATCLLLLQRSSGRPCLHARLVEGVPQYVLDYAPLVWLHEQEAFFPSDIYAQVTNTHPNVNLTTIEDPPPLTLENLDILNAWGNNGRNVFLTSNIDVTTQPVWLTGIYPDSTGETKEITSAAIIVHDRGLGEVDAFYMYFYAFNEGNTVLFKELGDHIGDWEHNMIRFHNGTPQAMWFSQHNNGQAFTYEAVEKHGLRPISYSAKGSHANYGVAGTHDHTIPDLNLPAGFIQDYTSKGLLWDPTLSAYFYNYSGIDNAFESINGSPVGAMYYRGRWGDQQYPDDDPKQPPPFFGFRKFVSGPTGPWDKHLNRTKICPDNGILCIVRETLGP</sequence>